<evidence type="ECO:0000256" key="3">
    <source>
        <dbReference type="ARBA" id="ARBA00006590"/>
    </source>
</evidence>
<dbReference type="GO" id="GO:0004825">
    <property type="term" value="F:methionine-tRNA ligase activity"/>
    <property type="evidence" value="ECO:0007669"/>
    <property type="project" value="UniProtKB-UniRule"/>
</dbReference>
<dbReference type="PATRIC" id="fig|281456.6.peg.2242"/>
<dbReference type="GO" id="GO:0006431">
    <property type="term" value="P:methionyl-tRNA aminoacylation"/>
    <property type="evidence" value="ECO:0007669"/>
    <property type="project" value="UniProtKB-UniRule"/>
</dbReference>
<sequence length="647" mass="74046">MKKTFYITTPIYYPSDNLHIGHAYTTVAADTIARYKRMTGYDVRFLTGSDEHGQKIERTAKARGVEPIDYVDRIVAGFKNLWHHLDVHYDDFIRTTEPRHKEVVQKIFTRLYEQGDIYKSEYEGLYCTPCETFWTERQAEEGNCPDCGRPVERVREESYFFRMSKYADRLLRYIEENPDFIQPVSRRNEMVNFIKQGLEDLCVSRTTFDWGIKVPFDPKHVVYVWVDALTNYISALGYGTENDELYKKYWPADVHLVGKDIVRFHTIIWPILLMAIGEPLPKKVMGHGWLLLEGGKMSKSKGNVIDPLVLIDKYGVDAIRYYLLRELPFGSDGYYAEEALIQRINSDLANDLGNLISRTIAMVEKYFSGMVQAPTAKEEIDEDLRQLAMVTVEDYRNQMEKLELSNALASIWKLIGRANKYIDETAPWILAKDEAKRPRLGTVLYNLLEVIRIVTVLVSPFMTRLPDKVWVQCGLSGKEECTTWESVQNWGRFPSNINVKRGEALFPRIEVKKEREAVEEKDNTAIQAATKEEPAGEKQYITIEEFARIDLRLAEIVKAEKVEKADKLIKLEVALGEERRTIVAGIAQHYSPDELIGKKIVVVANLKPAKLRGILSEGMLLAASHDGNLGVLTIDPGKEVPSGAKVK</sequence>
<evidence type="ECO:0000256" key="6">
    <source>
        <dbReference type="ARBA" id="ARBA00022555"/>
    </source>
</evidence>
<evidence type="ECO:0000313" key="16">
    <source>
        <dbReference type="EMBL" id="KNZ69185.1"/>
    </source>
</evidence>
<dbReference type="Pfam" id="PF01588">
    <property type="entry name" value="tRNA_bind"/>
    <property type="match status" value="1"/>
</dbReference>
<feature type="short sequence motif" description="'HIGH' region" evidence="14">
    <location>
        <begin position="12"/>
        <end position="22"/>
    </location>
</feature>
<dbReference type="FunFam" id="1.10.730.10:FF:000026">
    <property type="entry name" value="Methionine--tRNA ligase"/>
    <property type="match status" value="1"/>
</dbReference>
<dbReference type="InterPro" id="IPR023457">
    <property type="entry name" value="Met-tRNA_synth_2"/>
</dbReference>
<dbReference type="PROSITE" id="PS50886">
    <property type="entry name" value="TRBD"/>
    <property type="match status" value="1"/>
</dbReference>
<dbReference type="Pfam" id="PF19303">
    <property type="entry name" value="Anticodon_3"/>
    <property type="match status" value="1"/>
</dbReference>
<dbReference type="InterPro" id="IPR014729">
    <property type="entry name" value="Rossmann-like_a/b/a_fold"/>
</dbReference>
<dbReference type="EMBL" id="LGTE01000015">
    <property type="protein sequence ID" value="KNZ69185.1"/>
    <property type="molecule type" value="Genomic_DNA"/>
</dbReference>
<proteinExistence type="inferred from homology"/>
<dbReference type="AlphaFoldDB" id="A0A0L6W0X6"/>
<dbReference type="HAMAP" id="MF_01228">
    <property type="entry name" value="Met_tRNA_synth_type2"/>
    <property type="match status" value="1"/>
</dbReference>
<dbReference type="NCBIfam" id="TIGR00398">
    <property type="entry name" value="metG"/>
    <property type="match status" value="1"/>
</dbReference>
<dbReference type="InterPro" id="IPR041872">
    <property type="entry name" value="Anticodon_Met"/>
</dbReference>
<comment type="similarity">
    <text evidence="3 14">Belongs to the class-I aminoacyl-tRNA synthetase family. MetG type 2A subfamily.</text>
</comment>
<comment type="catalytic activity">
    <reaction evidence="13 14">
        <text>tRNA(Met) + L-methionine + ATP = L-methionyl-tRNA(Met) + AMP + diphosphate</text>
        <dbReference type="Rhea" id="RHEA:13481"/>
        <dbReference type="Rhea" id="RHEA-COMP:9667"/>
        <dbReference type="Rhea" id="RHEA-COMP:9698"/>
        <dbReference type="ChEBI" id="CHEBI:30616"/>
        <dbReference type="ChEBI" id="CHEBI:33019"/>
        <dbReference type="ChEBI" id="CHEBI:57844"/>
        <dbReference type="ChEBI" id="CHEBI:78442"/>
        <dbReference type="ChEBI" id="CHEBI:78530"/>
        <dbReference type="ChEBI" id="CHEBI:456215"/>
        <dbReference type="EC" id="6.1.1.10"/>
    </reaction>
</comment>
<dbReference type="InterPro" id="IPR009080">
    <property type="entry name" value="tRNAsynth_Ia_anticodon-bd"/>
</dbReference>
<comment type="subunit">
    <text evidence="4 14">Homodimer.</text>
</comment>
<evidence type="ECO:0000256" key="13">
    <source>
        <dbReference type="ARBA" id="ARBA00047364"/>
    </source>
</evidence>
<dbReference type="FunFam" id="2.170.220.10:FF:000002">
    <property type="entry name" value="Methionine--tRNA ligase"/>
    <property type="match status" value="1"/>
</dbReference>
<dbReference type="CDD" id="cd02800">
    <property type="entry name" value="tRNA_bind_EcMetRS_like"/>
    <property type="match status" value="1"/>
</dbReference>
<evidence type="ECO:0000256" key="8">
    <source>
        <dbReference type="ARBA" id="ARBA00022741"/>
    </source>
</evidence>
<comment type="cofactor">
    <cofactor evidence="14">
        <name>Zn(2+)</name>
        <dbReference type="ChEBI" id="CHEBI:29105"/>
    </cofactor>
    <text evidence="14">Binds 1 zinc ion per subunit.</text>
</comment>
<keyword evidence="17" id="KW-1185">Reference proteome</keyword>
<evidence type="ECO:0000313" key="17">
    <source>
        <dbReference type="Proteomes" id="UP000037175"/>
    </source>
</evidence>
<comment type="caution">
    <text evidence="14">Lacks conserved residue(s) required for the propagation of feature annotation.</text>
</comment>
<dbReference type="Gene3D" id="2.40.50.140">
    <property type="entry name" value="Nucleic acid-binding proteins"/>
    <property type="match status" value="1"/>
</dbReference>
<dbReference type="SUPFAM" id="SSF47323">
    <property type="entry name" value="Anticodon-binding domain of a subclass of class I aminoacyl-tRNA synthetases"/>
    <property type="match status" value="1"/>
</dbReference>
<keyword evidence="9 14" id="KW-0067">ATP-binding</keyword>
<dbReference type="InterPro" id="IPR001412">
    <property type="entry name" value="aa-tRNA-synth_I_CS"/>
</dbReference>
<keyword evidence="5 14" id="KW-0963">Cytoplasm</keyword>
<feature type="binding site" evidence="14">
    <location>
        <position position="144"/>
    </location>
    <ligand>
        <name>Zn(2+)</name>
        <dbReference type="ChEBI" id="CHEBI:29105"/>
    </ligand>
</feature>
<feature type="binding site" evidence="14">
    <location>
        <position position="147"/>
    </location>
    <ligand>
        <name>Zn(2+)</name>
        <dbReference type="ChEBI" id="CHEBI:29105"/>
    </ligand>
</feature>
<dbReference type="InterPro" id="IPR014758">
    <property type="entry name" value="Met-tRNA_synth"/>
</dbReference>
<name>A0A0L6W0X6_9FIRM</name>
<feature type="binding site" evidence="14">
    <location>
        <position position="130"/>
    </location>
    <ligand>
        <name>Zn(2+)</name>
        <dbReference type="ChEBI" id="CHEBI:29105"/>
    </ligand>
</feature>
<dbReference type="InterPro" id="IPR004495">
    <property type="entry name" value="Met-tRNA-synth_bsu_C"/>
</dbReference>
<dbReference type="InterPro" id="IPR002547">
    <property type="entry name" value="tRNA-bd_dom"/>
</dbReference>
<feature type="domain" description="TRNA-binding" evidence="15">
    <location>
        <begin position="545"/>
        <end position="647"/>
    </location>
</feature>
<dbReference type="Pfam" id="PF09334">
    <property type="entry name" value="tRNA-synt_1g"/>
    <property type="match status" value="2"/>
</dbReference>
<evidence type="ECO:0000256" key="11">
    <source>
        <dbReference type="ARBA" id="ARBA00022917"/>
    </source>
</evidence>
<dbReference type="Gene3D" id="2.170.220.10">
    <property type="match status" value="1"/>
</dbReference>
<dbReference type="CDD" id="cd07957">
    <property type="entry name" value="Anticodon_Ia_Met"/>
    <property type="match status" value="1"/>
</dbReference>
<keyword evidence="14" id="KW-0479">Metal-binding</keyword>
<dbReference type="PANTHER" id="PTHR43326">
    <property type="entry name" value="METHIONYL-TRNA SYNTHETASE"/>
    <property type="match status" value="1"/>
</dbReference>
<comment type="subcellular location">
    <subcellularLocation>
        <location evidence="2 14">Cytoplasm</location>
    </subcellularLocation>
</comment>
<dbReference type="GO" id="GO:0046872">
    <property type="term" value="F:metal ion binding"/>
    <property type="evidence" value="ECO:0007669"/>
    <property type="project" value="UniProtKB-KW"/>
</dbReference>
<dbReference type="InterPro" id="IPR015413">
    <property type="entry name" value="Methionyl/Leucyl_tRNA_Synth"/>
</dbReference>
<evidence type="ECO:0000256" key="2">
    <source>
        <dbReference type="ARBA" id="ARBA00004496"/>
    </source>
</evidence>
<evidence type="ECO:0000256" key="9">
    <source>
        <dbReference type="ARBA" id="ARBA00022840"/>
    </source>
</evidence>
<comment type="caution">
    <text evidence="16">The sequence shown here is derived from an EMBL/GenBank/DDBJ whole genome shotgun (WGS) entry which is preliminary data.</text>
</comment>
<feature type="binding site" evidence="14">
    <location>
        <position position="127"/>
    </location>
    <ligand>
        <name>Zn(2+)</name>
        <dbReference type="ChEBI" id="CHEBI:29105"/>
    </ligand>
</feature>
<keyword evidence="6 14" id="KW-0820">tRNA-binding</keyword>
<evidence type="ECO:0000256" key="12">
    <source>
        <dbReference type="ARBA" id="ARBA00023146"/>
    </source>
</evidence>
<keyword evidence="7 14" id="KW-0436">Ligase</keyword>
<keyword evidence="14" id="KW-0862">Zinc</keyword>
<dbReference type="InterPro" id="IPR033911">
    <property type="entry name" value="MetRS_core"/>
</dbReference>
<evidence type="ECO:0000256" key="14">
    <source>
        <dbReference type="HAMAP-Rule" id="MF_01228"/>
    </source>
</evidence>
<keyword evidence="11 14" id="KW-0648">Protein biosynthesis</keyword>
<dbReference type="SUPFAM" id="SSF52374">
    <property type="entry name" value="Nucleotidylyl transferase"/>
    <property type="match status" value="1"/>
</dbReference>
<evidence type="ECO:0000259" key="15">
    <source>
        <dbReference type="PROSITE" id="PS50886"/>
    </source>
</evidence>
<dbReference type="EC" id="6.1.1.10" evidence="14"/>
<dbReference type="GO" id="GO:0000049">
    <property type="term" value="F:tRNA binding"/>
    <property type="evidence" value="ECO:0007669"/>
    <property type="project" value="UniProtKB-UniRule"/>
</dbReference>
<evidence type="ECO:0000256" key="10">
    <source>
        <dbReference type="ARBA" id="ARBA00022884"/>
    </source>
</evidence>
<evidence type="ECO:0000256" key="4">
    <source>
        <dbReference type="ARBA" id="ARBA00011738"/>
    </source>
</evidence>
<dbReference type="InterPro" id="IPR012340">
    <property type="entry name" value="NA-bd_OB-fold"/>
</dbReference>
<feature type="short sequence motif" description="'KMSKS' region" evidence="14">
    <location>
        <begin position="296"/>
        <end position="300"/>
    </location>
</feature>
<dbReference type="PRINTS" id="PR01041">
    <property type="entry name" value="TRNASYNTHMET"/>
</dbReference>
<dbReference type="RefSeq" id="WP_052218305.1">
    <property type="nucleotide sequence ID" value="NZ_LGTE01000015.1"/>
</dbReference>
<dbReference type="Proteomes" id="UP000037175">
    <property type="component" value="Unassembled WGS sequence"/>
</dbReference>
<organism evidence="16 17">
    <name type="scientific">Thermincola ferriacetica</name>
    <dbReference type="NCBI Taxonomy" id="281456"/>
    <lineage>
        <taxon>Bacteria</taxon>
        <taxon>Bacillati</taxon>
        <taxon>Bacillota</taxon>
        <taxon>Clostridia</taxon>
        <taxon>Eubacteriales</taxon>
        <taxon>Thermincolaceae</taxon>
        <taxon>Thermincola</taxon>
    </lineage>
</organism>
<dbReference type="NCBIfam" id="TIGR00399">
    <property type="entry name" value="metG_C_term"/>
    <property type="match status" value="1"/>
</dbReference>
<dbReference type="Gene3D" id="3.40.50.620">
    <property type="entry name" value="HUPs"/>
    <property type="match status" value="1"/>
</dbReference>
<evidence type="ECO:0000256" key="5">
    <source>
        <dbReference type="ARBA" id="ARBA00022490"/>
    </source>
</evidence>
<dbReference type="GO" id="GO:0005737">
    <property type="term" value="C:cytoplasm"/>
    <property type="evidence" value="ECO:0007669"/>
    <property type="project" value="UniProtKB-SubCell"/>
</dbReference>
<dbReference type="GO" id="GO:0005524">
    <property type="term" value="F:ATP binding"/>
    <property type="evidence" value="ECO:0007669"/>
    <property type="project" value="UniProtKB-UniRule"/>
</dbReference>
<comment type="function">
    <text evidence="1 14">Is required not only for elongation of protein synthesis but also for the initiation of all mRNA translation through initiator tRNA(fMet) aminoacylation.</text>
</comment>
<reference evidence="17" key="1">
    <citation type="submission" date="2015-07" db="EMBL/GenBank/DDBJ databases">
        <title>Complete Genome of Thermincola ferriacetica strain Z-0001T.</title>
        <authorList>
            <person name="Lusk B."/>
            <person name="Badalamenti J.P."/>
            <person name="Parameswaran P."/>
            <person name="Bond D.R."/>
            <person name="Torres C.I."/>
        </authorList>
    </citation>
    <scope>NUCLEOTIDE SEQUENCE [LARGE SCALE GENOMIC DNA]</scope>
    <source>
        <strain evidence="17">Z-0001</strain>
    </source>
</reference>
<dbReference type="PANTHER" id="PTHR43326:SF1">
    <property type="entry name" value="METHIONINE--TRNA LIGASE, MITOCHONDRIAL"/>
    <property type="match status" value="1"/>
</dbReference>
<evidence type="ECO:0000256" key="1">
    <source>
        <dbReference type="ARBA" id="ARBA00003314"/>
    </source>
</evidence>
<evidence type="ECO:0000256" key="7">
    <source>
        <dbReference type="ARBA" id="ARBA00022598"/>
    </source>
</evidence>
<dbReference type="SUPFAM" id="SSF50249">
    <property type="entry name" value="Nucleic acid-binding proteins"/>
    <property type="match status" value="1"/>
</dbReference>
<dbReference type="NCBIfam" id="NF008900">
    <property type="entry name" value="PRK12267.1"/>
    <property type="match status" value="1"/>
</dbReference>
<dbReference type="CDD" id="cd00814">
    <property type="entry name" value="MetRS_core"/>
    <property type="match status" value="1"/>
</dbReference>
<gene>
    <name evidence="14" type="primary">metG</name>
    <name evidence="16" type="ORF">Tfer_2131</name>
</gene>
<protein>
    <recommendedName>
        <fullName evidence="14">Methionine--tRNA ligase</fullName>
        <ecNumber evidence="14">6.1.1.10</ecNumber>
    </recommendedName>
    <alternativeName>
        <fullName evidence="14">Methionyl-tRNA synthetase</fullName>
        <shortName evidence="14">MetRS</shortName>
    </alternativeName>
</protein>
<keyword evidence="12 14" id="KW-0030">Aminoacyl-tRNA synthetase</keyword>
<dbReference type="PROSITE" id="PS00178">
    <property type="entry name" value="AA_TRNA_LIGASE_I"/>
    <property type="match status" value="1"/>
</dbReference>
<accession>A0A0L6W0X6</accession>
<keyword evidence="10 14" id="KW-0694">RNA-binding</keyword>
<keyword evidence="8 14" id="KW-0547">Nucleotide-binding</keyword>
<dbReference type="Gene3D" id="1.10.730.10">
    <property type="entry name" value="Isoleucyl-tRNA Synthetase, Domain 1"/>
    <property type="match status" value="1"/>
</dbReference>
<dbReference type="FunFam" id="2.40.50.140:FF:000042">
    <property type="entry name" value="Methionine--tRNA ligase"/>
    <property type="match status" value="1"/>
</dbReference>